<dbReference type="EMBL" id="KL197719">
    <property type="protein sequence ID" value="KDQ57493.1"/>
    <property type="molecule type" value="Genomic_DNA"/>
</dbReference>
<dbReference type="InParanoid" id="A0A067PRP9"/>
<evidence type="ECO:0000313" key="1">
    <source>
        <dbReference type="EMBL" id="KDQ57493.1"/>
    </source>
</evidence>
<protein>
    <submittedName>
        <fullName evidence="1">Uncharacterized protein</fullName>
    </submittedName>
</protein>
<dbReference type="AlphaFoldDB" id="A0A067PRP9"/>
<reference evidence="2" key="1">
    <citation type="journal article" date="2014" name="Proc. Natl. Acad. Sci. U.S.A.">
        <title>Extensive sampling of basidiomycete genomes demonstrates inadequacy of the white-rot/brown-rot paradigm for wood decay fungi.</title>
        <authorList>
            <person name="Riley R."/>
            <person name="Salamov A.A."/>
            <person name="Brown D.W."/>
            <person name="Nagy L.G."/>
            <person name="Floudas D."/>
            <person name="Held B.W."/>
            <person name="Levasseur A."/>
            <person name="Lombard V."/>
            <person name="Morin E."/>
            <person name="Otillar R."/>
            <person name="Lindquist E.A."/>
            <person name="Sun H."/>
            <person name="LaButti K.M."/>
            <person name="Schmutz J."/>
            <person name="Jabbour D."/>
            <person name="Luo H."/>
            <person name="Baker S.E."/>
            <person name="Pisabarro A.G."/>
            <person name="Walton J.D."/>
            <person name="Blanchette R.A."/>
            <person name="Henrissat B."/>
            <person name="Martin F."/>
            <person name="Cullen D."/>
            <person name="Hibbett D.S."/>
            <person name="Grigoriev I.V."/>
        </authorList>
    </citation>
    <scope>NUCLEOTIDE SEQUENCE [LARGE SCALE GENOMIC DNA]</scope>
    <source>
        <strain evidence="2">MUCL 33604</strain>
    </source>
</reference>
<organism evidence="1 2">
    <name type="scientific">Jaapia argillacea MUCL 33604</name>
    <dbReference type="NCBI Taxonomy" id="933084"/>
    <lineage>
        <taxon>Eukaryota</taxon>
        <taxon>Fungi</taxon>
        <taxon>Dikarya</taxon>
        <taxon>Basidiomycota</taxon>
        <taxon>Agaricomycotina</taxon>
        <taxon>Agaricomycetes</taxon>
        <taxon>Agaricomycetidae</taxon>
        <taxon>Jaapiales</taxon>
        <taxon>Jaapiaceae</taxon>
        <taxon>Jaapia</taxon>
    </lineage>
</organism>
<name>A0A067PRP9_9AGAM</name>
<proteinExistence type="predicted"/>
<dbReference type="Proteomes" id="UP000027265">
    <property type="component" value="Unassembled WGS sequence"/>
</dbReference>
<accession>A0A067PRP9</accession>
<dbReference type="HOGENOM" id="CLU_2441157_0_0_1"/>
<keyword evidence="2" id="KW-1185">Reference proteome</keyword>
<evidence type="ECO:0000313" key="2">
    <source>
        <dbReference type="Proteomes" id="UP000027265"/>
    </source>
</evidence>
<gene>
    <name evidence="1" type="ORF">JAAARDRAFT_266242</name>
</gene>
<sequence length="90" mass="10484">MNASSGGRKAAPVILETLRRCQEPHDPEWRCTGFSLSWQCLRTRRSSSLLLYETSWERDIFHYHYPQSESARRCTWVSLGLNRVSGWPSP</sequence>